<reference evidence="2" key="1">
    <citation type="journal article" date="2021" name="J Fungi (Basel)">
        <title>Virulence traits and population genomics of the black yeast Aureobasidium melanogenum.</title>
        <authorList>
            <person name="Cernosa A."/>
            <person name="Sun X."/>
            <person name="Gostincar C."/>
            <person name="Fang C."/>
            <person name="Gunde-Cimerman N."/>
            <person name="Song Z."/>
        </authorList>
    </citation>
    <scope>NUCLEOTIDE SEQUENCE</scope>
    <source>
        <strain evidence="2">EXF-9298</strain>
    </source>
</reference>
<feature type="compositionally biased region" description="Basic residues" evidence="1">
    <location>
        <begin position="776"/>
        <end position="786"/>
    </location>
</feature>
<feature type="compositionally biased region" description="Low complexity" evidence="1">
    <location>
        <begin position="32"/>
        <end position="53"/>
    </location>
</feature>
<reference evidence="2" key="2">
    <citation type="submission" date="2021-08" db="EMBL/GenBank/DDBJ databases">
        <authorList>
            <person name="Gostincar C."/>
            <person name="Sun X."/>
            <person name="Song Z."/>
            <person name="Gunde-Cimerman N."/>
        </authorList>
    </citation>
    <scope>NUCLEOTIDE SEQUENCE</scope>
    <source>
        <strain evidence="2">EXF-9298</strain>
    </source>
</reference>
<feature type="non-terminal residue" evidence="2">
    <location>
        <position position="1011"/>
    </location>
</feature>
<dbReference type="Proteomes" id="UP000729357">
    <property type="component" value="Unassembled WGS sequence"/>
</dbReference>
<feature type="compositionally biased region" description="Basic and acidic residues" evidence="1">
    <location>
        <begin position="144"/>
        <end position="154"/>
    </location>
</feature>
<feature type="compositionally biased region" description="Low complexity" evidence="1">
    <location>
        <begin position="753"/>
        <end position="763"/>
    </location>
</feature>
<gene>
    <name evidence="2" type="ORF">KCU98_g7351</name>
</gene>
<dbReference type="EMBL" id="JAHFXS010000827">
    <property type="protein sequence ID" value="KAG9981601.1"/>
    <property type="molecule type" value="Genomic_DNA"/>
</dbReference>
<comment type="caution">
    <text evidence="2">The sequence shown here is derived from an EMBL/GenBank/DDBJ whole genome shotgun (WGS) entry which is preliminary data.</text>
</comment>
<feature type="compositionally biased region" description="Polar residues" evidence="1">
    <location>
        <begin position="272"/>
        <end position="301"/>
    </location>
</feature>
<feature type="region of interest" description="Disordered" evidence="1">
    <location>
        <begin position="1"/>
        <end position="378"/>
    </location>
</feature>
<feature type="compositionally biased region" description="Acidic residues" evidence="1">
    <location>
        <begin position="667"/>
        <end position="676"/>
    </location>
</feature>
<name>A0A9P8FSS1_AURME</name>
<feature type="compositionally biased region" description="Polar residues" evidence="1">
    <location>
        <begin position="60"/>
        <end position="89"/>
    </location>
</feature>
<keyword evidence="3" id="KW-1185">Reference proteome</keyword>
<feature type="compositionally biased region" description="Polar residues" evidence="1">
    <location>
        <begin position="410"/>
        <end position="427"/>
    </location>
</feature>
<accession>A0A9P8FSS1</accession>
<evidence type="ECO:0000313" key="3">
    <source>
        <dbReference type="Proteomes" id="UP000729357"/>
    </source>
</evidence>
<feature type="compositionally biased region" description="Basic residues" evidence="1">
    <location>
        <begin position="680"/>
        <end position="697"/>
    </location>
</feature>
<feature type="compositionally biased region" description="Low complexity" evidence="1">
    <location>
        <begin position="477"/>
        <end position="496"/>
    </location>
</feature>
<feature type="compositionally biased region" description="Acidic residues" evidence="1">
    <location>
        <begin position="617"/>
        <end position="627"/>
    </location>
</feature>
<feature type="region of interest" description="Disordered" evidence="1">
    <location>
        <begin position="654"/>
        <end position="794"/>
    </location>
</feature>
<dbReference type="AlphaFoldDB" id="A0A9P8FSS1"/>
<feature type="compositionally biased region" description="Basic and acidic residues" evidence="1">
    <location>
        <begin position="90"/>
        <end position="111"/>
    </location>
</feature>
<proteinExistence type="predicted"/>
<feature type="region of interest" description="Disordered" evidence="1">
    <location>
        <begin position="390"/>
        <end position="526"/>
    </location>
</feature>
<feature type="compositionally biased region" description="Polar residues" evidence="1">
    <location>
        <begin position="129"/>
        <end position="143"/>
    </location>
</feature>
<sequence>MMLTSKATLHVPPLSSADPAPIDIHLDDDMDTNTTSDTTLDTSKKTTSSGPTSAEPTYVKMQTNAQTAESVTEITQPPVSTPAETQSASEEVKMDIDRDKSATEESTKPESVEETTSASPLPPEGPECSHTTPIPAQDATSEATSKEDADRDTVEGATITPPSTGMSKETELEGPKPVVAEVEDPEATMIESSIESPADQESGLSTTEATDATDLDAVENSGNSGGEVKDASSKEQDPNTPAEEVIHAQGGSDHEEVASKNISPAEVFIPNPDSTPGASQSDNTTTQVLNLHATYDSSGESRASKREEEKMEDDSVPGAQGEHASSDYDKVMTAKPVVDSNSIAMTSESTAEQKEEATISPVKTQGSLFGGPAGKQISPIAEAPQTLGVDSVAQPDTPGGLENLIEDMTGISTESNSLLEQSDSFDTGNFDLGANSTEEDAGPDAQKDIESEAVLGAQREVASPPPGSDHDAKPDISAYPSNASPAPSHTTSSTNSQLSHKTSATQAEELNELINSGDLYPPETDAKDFPAEYLDLEETSNGTDQAVLESAENVQLCNCEFEYPCSHCKVRWHNLRPRKDDYVYFGNQIPDTDTSGTYTDDPKYYPSSREVAREDRDVDEETNEDGERDYLMSGGLVSENTDLMGRFTRTIPFNETDPLIRDKNPFEEESSSEDEAESKKSKKRKKKNRSTRQAKRPRITDMTDEPDIQPPHPLSKASRSVRKTATRITEITDEFDTQPTHRRRETSHVLPHLSTTLGTLSESLQRRQSGSGASKPTKKTTSKKKTSNNTSLTKPTQTIIQMVQRVAKPLTTKLSYPIQFNARSLCSICSCPSYAIIGTGSSRIIKIYNFGHGNREISNANEAGKPQPMQPKPQETSLCLACTTSYMKVLMCKTHDVVPLDVESVFDISAAFAKATNKQCTKDEVKGWCSLCPAPASYCCDKNCGATFCDTCASKVYAEDGGLNAMLDQTKDDITREYKYGLRADVELLRKGGELEKFLARMAGAGRGRTG</sequence>
<feature type="compositionally biased region" description="Polar residues" evidence="1">
    <location>
        <begin position="339"/>
        <end position="350"/>
    </location>
</feature>
<feature type="compositionally biased region" description="Polar residues" evidence="1">
    <location>
        <begin position="497"/>
        <end position="508"/>
    </location>
</feature>
<evidence type="ECO:0000313" key="2">
    <source>
        <dbReference type="EMBL" id="KAG9981601.1"/>
    </source>
</evidence>
<evidence type="ECO:0000256" key="1">
    <source>
        <dbReference type="SAM" id="MobiDB-lite"/>
    </source>
</evidence>
<feature type="region of interest" description="Disordered" evidence="1">
    <location>
        <begin position="591"/>
        <end position="637"/>
    </location>
</feature>
<feature type="compositionally biased region" description="Basic and acidic residues" evidence="1">
    <location>
        <begin position="227"/>
        <end position="237"/>
    </location>
</feature>
<organism evidence="2 3">
    <name type="scientific">Aureobasidium melanogenum</name>
    <name type="common">Aureobasidium pullulans var. melanogenum</name>
    <dbReference type="NCBI Taxonomy" id="46634"/>
    <lineage>
        <taxon>Eukaryota</taxon>
        <taxon>Fungi</taxon>
        <taxon>Dikarya</taxon>
        <taxon>Ascomycota</taxon>
        <taxon>Pezizomycotina</taxon>
        <taxon>Dothideomycetes</taxon>
        <taxon>Dothideomycetidae</taxon>
        <taxon>Dothideales</taxon>
        <taxon>Saccotheciaceae</taxon>
        <taxon>Aureobasidium</taxon>
    </lineage>
</organism>
<protein>
    <submittedName>
        <fullName evidence="2">Uncharacterized protein</fullName>
    </submittedName>
</protein>